<name>A0A7Y2H1X0_UNCEI</name>
<accession>A0A7Y2H1X0</accession>
<evidence type="ECO:0000256" key="1">
    <source>
        <dbReference type="SAM" id="SignalP"/>
    </source>
</evidence>
<evidence type="ECO:0000313" key="2">
    <source>
        <dbReference type="EMBL" id="NNF06083.1"/>
    </source>
</evidence>
<evidence type="ECO:0000313" key="3">
    <source>
        <dbReference type="Proteomes" id="UP000547674"/>
    </source>
</evidence>
<dbReference type="Proteomes" id="UP000547674">
    <property type="component" value="Unassembled WGS sequence"/>
</dbReference>
<dbReference type="AlphaFoldDB" id="A0A7Y2H1X0"/>
<protein>
    <submittedName>
        <fullName evidence="2">Uncharacterized protein</fullName>
    </submittedName>
</protein>
<proteinExistence type="predicted"/>
<keyword evidence="1" id="KW-0732">Signal</keyword>
<feature type="chain" id="PRO_5030838703" evidence="1">
    <location>
        <begin position="24"/>
        <end position="233"/>
    </location>
</feature>
<comment type="caution">
    <text evidence="2">The sequence shown here is derived from an EMBL/GenBank/DDBJ whole genome shotgun (WGS) entry which is preliminary data.</text>
</comment>
<gene>
    <name evidence="2" type="ORF">HKN21_04930</name>
</gene>
<feature type="signal peptide" evidence="1">
    <location>
        <begin position="1"/>
        <end position="23"/>
    </location>
</feature>
<reference evidence="2 3" key="1">
    <citation type="submission" date="2020-03" db="EMBL/GenBank/DDBJ databases">
        <title>Metabolic flexibility allows generalist bacteria to become dominant in a frequently disturbed ecosystem.</title>
        <authorList>
            <person name="Chen Y.-J."/>
            <person name="Leung P.M."/>
            <person name="Bay S.K."/>
            <person name="Hugenholtz P."/>
            <person name="Kessler A.J."/>
            <person name="Shelley G."/>
            <person name="Waite D.W."/>
            <person name="Cook P.L."/>
            <person name="Greening C."/>
        </authorList>
    </citation>
    <scope>NUCLEOTIDE SEQUENCE [LARGE SCALE GENOMIC DNA]</scope>
    <source>
        <strain evidence="2">SS_bin_28</strain>
    </source>
</reference>
<dbReference type="EMBL" id="JABDJR010000184">
    <property type="protein sequence ID" value="NNF06083.1"/>
    <property type="molecule type" value="Genomic_DNA"/>
</dbReference>
<sequence length="233" mass="23595">MKRALVAVLFGCLTLGFASLAIAADNDQAGIALHVGPVVSKLPCDNAPALTAATIQSAAAGANTDSYTVYVLVCNGSDSTGVSGAEFGIDYNGNPSAGVDADGWTACGDLEFPNSNWPDANTGNIVTFNPGSNCQNTPSEPFVPQTVIAVLGALDVTAYTPDILSVIPRPVTGFAKVSDCNGAEDDLLDLGGSEPSHLGQAEFGLGSGYNPCGLPTPVENTTWGAIKNSGSLN</sequence>
<organism evidence="2 3">
    <name type="scientific">Eiseniibacteriota bacterium</name>
    <dbReference type="NCBI Taxonomy" id="2212470"/>
    <lineage>
        <taxon>Bacteria</taxon>
        <taxon>Candidatus Eiseniibacteriota</taxon>
    </lineage>
</organism>